<feature type="transmembrane region" description="Helical" evidence="7">
    <location>
        <begin position="21"/>
        <end position="42"/>
    </location>
</feature>
<dbReference type="Gene3D" id="3.30.70.100">
    <property type="match status" value="1"/>
</dbReference>
<feature type="transmembrane region" description="Helical" evidence="7">
    <location>
        <begin position="86"/>
        <end position="106"/>
    </location>
</feature>
<evidence type="ECO:0000256" key="3">
    <source>
        <dbReference type="ARBA" id="ARBA00022475"/>
    </source>
</evidence>
<dbReference type="AlphaFoldDB" id="A0A514BRW8"/>
<dbReference type="InterPro" id="IPR008910">
    <property type="entry name" value="MSC_TM_helix"/>
</dbReference>
<dbReference type="RefSeq" id="WP_141623402.1">
    <property type="nucleotide sequence ID" value="NZ_CP041242.1"/>
</dbReference>
<dbReference type="Pfam" id="PF00924">
    <property type="entry name" value="MS_channel_2nd"/>
    <property type="match status" value="1"/>
</dbReference>
<evidence type="ECO:0000256" key="8">
    <source>
        <dbReference type="SAM" id="MobiDB-lite"/>
    </source>
</evidence>
<comment type="subunit">
    <text evidence="7">Homoheptamer.</text>
</comment>
<dbReference type="OrthoDB" id="9809206at2"/>
<keyword evidence="12" id="KW-1185">Reference proteome</keyword>
<dbReference type="EMBL" id="CP041242">
    <property type="protein sequence ID" value="QDH70065.1"/>
    <property type="molecule type" value="Genomic_DNA"/>
</dbReference>
<comment type="caution">
    <text evidence="7">Lacks conserved residue(s) required for the propagation of feature annotation.</text>
</comment>
<dbReference type="InterPro" id="IPR023408">
    <property type="entry name" value="MscS_beta-dom_sf"/>
</dbReference>
<evidence type="ECO:0000256" key="6">
    <source>
        <dbReference type="ARBA" id="ARBA00023136"/>
    </source>
</evidence>
<dbReference type="PANTHER" id="PTHR30221">
    <property type="entry name" value="SMALL-CONDUCTANCE MECHANOSENSITIVE CHANNEL"/>
    <property type="match status" value="1"/>
</dbReference>
<feature type="transmembrane region" description="Helical" evidence="7">
    <location>
        <begin position="62"/>
        <end position="80"/>
    </location>
</feature>
<dbReference type="GO" id="GO:0005886">
    <property type="term" value="C:plasma membrane"/>
    <property type="evidence" value="ECO:0007669"/>
    <property type="project" value="UniProtKB-SubCell"/>
</dbReference>
<comment type="similarity">
    <text evidence="2 7">Belongs to the MscS (TC 1.A.23) family.</text>
</comment>
<dbReference type="InterPro" id="IPR011014">
    <property type="entry name" value="MscS_channel_TM-2"/>
</dbReference>
<dbReference type="InterPro" id="IPR011066">
    <property type="entry name" value="MscS_channel_C_sf"/>
</dbReference>
<feature type="domain" description="Mechanosensitive ion channel MscS" evidence="9">
    <location>
        <begin position="108"/>
        <end position="174"/>
    </location>
</feature>
<keyword evidence="7" id="KW-0406">Ion transport</keyword>
<proteinExistence type="inferred from homology"/>
<evidence type="ECO:0000259" key="10">
    <source>
        <dbReference type="Pfam" id="PF21082"/>
    </source>
</evidence>
<evidence type="ECO:0000256" key="7">
    <source>
        <dbReference type="RuleBase" id="RU369025"/>
    </source>
</evidence>
<dbReference type="SUPFAM" id="SSF82689">
    <property type="entry name" value="Mechanosensitive channel protein MscS (YggB), C-terminal domain"/>
    <property type="match status" value="1"/>
</dbReference>
<feature type="region of interest" description="Disordered" evidence="8">
    <location>
        <begin position="272"/>
        <end position="308"/>
    </location>
</feature>
<dbReference type="Gene3D" id="1.10.287.1260">
    <property type="match status" value="1"/>
</dbReference>
<feature type="compositionally biased region" description="Low complexity" evidence="8">
    <location>
        <begin position="282"/>
        <end position="295"/>
    </location>
</feature>
<dbReference type="KEGG" id="lyj:FKV23_08120"/>
<keyword evidence="6 7" id="KW-0472">Membrane</keyword>
<evidence type="ECO:0000259" key="9">
    <source>
        <dbReference type="Pfam" id="PF00924"/>
    </source>
</evidence>
<dbReference type="InterPro" id="IPR045275">
    <property type="entry name" value="MscS_archaea/bacteria_type"/>
</dbReference>
<dbReference type="Gene3D" id="2.30.30.60">
    <property type="match status" value="1"/>
</dbReference>
<dbReference type="Proteomes" id="UP000317199">
    <property type="component" value="Chromosome"/>
</dbReference>
<dbReference type="Pfam" id="PF05552">
    <property type="entry name" value="MS_channel_1st_1"/>
    <property type="match status" value="1"/>
</dbReference>
<evidence type="ECO:0000256" key="5">
    <source>
        <dbReference type="ARBA" id="ARBA00022989"/>
    </source>
</evidence>
<evidence type="ECO:0000313" key="11">
    <source>
        <dbReference type="EMBL" id="QDH70065.1"/>
    </source>
</evidence>
<organism evidence="11 12">
    <name type="scientific">Marilutibacter alkalisoli</name>
    <dbReference type="NCBI Taxonomy" id="2591633"/>
    <lineage>
        <taxon>Bacteria</taxon>
        <taxon>Pseudomonadati</taxon>
        <taxon>Pseudomonadota</taxon>
        <taxon>Gammaproteobacteria</taxon>
        <taxon>Lysobacterales</taxon>
        <taxon>Lysobacteraceae</taxon>
        <taxon>Marilutibacter</taxon>
    </lineage>
</organism>
<keyword evidence="3" id="KW-1003">Cell membrane</keyword>
<evidence type="ECO:0000256" key="2">
    <source>
        <dbReference type="ARBA" id="ARBA00008017"/>
    </source>
</evidence>
<dbReference type="SUPFAM" id="SSF82861">
    <property type="entry name" value="Mechanosensitive channel protein MscS (YggB), transmembrane region"/>
    <property type="match status" value="1"/>
</dbReference>
<dbReference type="Pfam" id="PF21082">
    <property type="entry name" value="MS_channel_3rd"/>
    <property type="match status" value="1"/>
</dbReference>
<evidence type="ECO:0000256" key="1">
    <source>
        <dbReference type="ARBA" id="ARBA00004651"/>
    </source>
</evidence>
<evidence type="ECO:0000256" key="4">
    <source>
        <dbReference type="ARBA" id="ARBA00022692"/>
    </source>
</evidence>
<evidence type="ECO:0000313" key="12">
    <source>
        <dbReference type="Proteomes" id="UP000317199"/>
    </source>
</evidence>
<keyword evidence="5 7" id="KW-1133">Transmembrane helix</keyword>
<dbReference type="PANTHER" id="PTHR30221:SF1">
    <property type="entry name" value="SMALL-CONDUCTANCE MECHANOSENSITIVE CHANNEL"/>
    <property type="match status" value="1"/>
</dbReference>
<dbReference type="InterPro" id="IPR049278">
    <property type="entry name" value="MS_channel_C"/>
</dbReference>
<keyword evidence="7" id="KW-0813">Transport</keyword>
<dbReference type="InterPro" id="IPR006685">
    <property type="entry name" value="MscS_channel_2nd"/>
</dbReference>
<accession>A0A514BRW8</accession>
<sequence length="308" mass="33035">MANDASSETLTQTWLAQGIDIGIELLIAVVVFVVGLRIARWLTSASVRAMTRASMDPIGIQFMRKVVYIGLLIVLLLALLQGVFGVAPTSMIAVLGAAGLAIGLALKDSLSNVASGVMLVSLKPFRVGDVVTIANQTGKVEEVSIFQTRLRGADNQIIVLPNSLITADPIVNLTPDVMRRIELVIGIGYGDDIDVARSIALEAMHSDERVLADPPPDVLVYALAENSINLGIRCHVANIDFFVTKCELTERIKKGFDAAGITIPFPQRDVHMYHHTPKPGAEQKALSQAQASSVSLDSPDHQPSVDPE</sequence>
<comment type="function">
    <text evidence="7">Mechanosensitive channel that participates in the regulation of osmotic pressure changes within the cell, opening in response to stretch forces in the membrane lipid bilayer, without the need for other proteins. Contributes to normal resistance to hypoosmotic shock. Forms an ion channel of 1.0 nanosiemens conductance with a slight preference for anions.</text>
</comment>
<feature type="domain" description="Mechanosensitive ion channel MscS C-terminal" evidence="10">
    <location>
        <begin position="181"/>
        <end position="263"/>
    </location>
</feature>
<keyword evidence="7" id="KW-0997">Cell inner membrane</keyword>
<dbReference type="SUPFAM" id="SSF50182">
    <property type="entry name" value="Sm-like ribonucleoproteins"/>
    <property type="match status" value="1"/>
</dbReference>
<dbReference type="GO" id="GO:0008381">
    <property type="term" value="F:mechanosensitive monoatomic ion channel activity"/>
    <property type="evidence" value="ECO:0007669"/>
    <property type="project" value="InterPro"/>
</dbReference>
<gene>
    <name evidence="11" type="ORF">FKV23_08120</name>
</gene>
<comment type="subcellular location">
    <subcellularLocation>
        <location evidence="7">Cell inner membrane</location>
        <topology evidence="7">Multi-pass membrane protein</topology>
    </subcellularLocation>
    <subcellularLocation>
        <location evidence="1">Cell membrane</location>
        <topology evidence="1">Multi-pass membrane protein</topology>
    </subcellularLocation>
</comment>
<reference evidence="11 12" key="1">
    <citation type="submission" date="2019-06" db="EMBL/GenBank/DDBJ databases">
        <title>Lysobacter alkalisoli sp. nov. isolated from saline-alkali soil.</title>
        <authorList>
            <person name="Sun J.-Q."/>
            <person name="Xu L."/>
        </authorList>
    </citation>
    <scope>NUCLEOTIDE SEQUENCE [LARGE SCALE GENOMIC DNA]</scope>
    <source>
        <strain evidence="11 12">SJ-36</strain>
    </source>
</reference>
<protein>
    <recommendedName>
        <fullName evidence="7">Small-conductance mechanosensitive channel</fullName>
    </recommendedName>
</protein>
<keyword evidence="4 7" id="KW-0812">Transmembrane</keyword>
<keyword evidence="7" id="KW-0407">Ion channel</keyword>
<dbReference type="InterPro" id="IPR010920">
    <property type="entry name" value="LSM_dom_sf"/>
</dbReference>
<name>A0A514BRW8_9GAMM</name>